<keyword evidence="2" id="KW-1185">Reference proteome</keyword>
<gene>
    <name evidence="1" type="ORF">M5D96_012306</name>
</gene>
<reference evidence="1" key="1">
    <citation type="journal article" date="2023" name="Genome Biol. Evol.">
        <title>Long-read-based Genome Assembly of Drosophila gunungcola Reveals Fewer Chemosensory Genes in Flower-breeding Species.</title>
        <authorList>
            <person name="Negi A."/>
            <person name="Liao B.Y."/>
            <person name="Yeh S.D."/>
        </authorList>
    </citation>
    <scope>NUCLEOTIDE SEQUENCE</scope>
    <source>
        <strain evidence="1">Sukarami</strain>
    </source>
</reference>
<sequence>MGTKYFTANPLITKESISRFVVGRPQEQKALRWTWRCSLAAPSLSCFTPPISPILQPI</sequence>
<evidence type="ECO:0000313" key="2">
    <source>
        <dbReference type="Proteomes" id="UP001059596"/>
    </source>
</evidence>
<accession>A0A9P9YDC9</accession>
<comment type="caution">
    <text evidence="1">The sequence shown here is derived from an EMBL/GenBank/DDBJ whole genome shotgun (WGS) entry which is preliminary data.</text>
</comment>
<dbReference type="EMBL" id="JAMKOV010000053">
    <property type="protein sequence ID" value="KAI8034959.1"/>
    <property type="molecule type" value="Genomic_DNA"/>
</dbReference>
<dbReference type="Proteomes" id="UP001059596">
    <property type="component" value="Unassembled WGS sequence"/>
</dbReference>
<dbReference type="AlphaFoldDB" id="A0A9P9YDC9"/>
<evidence type="ECO:0000313" key="1">
    <source>
        <dbReference type="EMBL" id="KAI8034959.1"/>
    </source>
</evidence>
<name>A0A9P9YDC9_9MUSC</name>
<protein>
    <submittedName>
        <fullName evidence="1">Uncharacterized protein</fullName>
    </submittedName>
</protein>
<organism evidence="1 2">
    <name type="scientific">Drosophila gunungcola</name>
    <name type="common">fruit fly</name>
    <dbReference type="NCBI Taxonomy" id="103775"/>
    <lineage>
        <taxon>Eukaryota</taxon>
        <taxon>Metazoa</taxon>
        <taxon>Ecdysozoa</taxon>
        <taxon>Arthropoda</taxon>
        <taxon>Hexapoda</taxon>
        <taxon>Insecta</taxon>
        <taxon>Pterygota</taxon>
        <taxon>Neoptera</taxon>
        <taxon>Endopterygota</taxon>
        <taxon>Diptera</taxon>
        <taxon>Brachycera</taxon>
        <taxon>Muscomorpha</taxon>
        <taxon>Ephydroidea</taxon>
        <taxon>Drosophilidae</taxon>
        <taxon>Drosophila</taxon>
        <taxon>Sophophora</taxon>
    </lineage>
</organism>
<proteinExistence type="predicted"/>